<dbReference type="AlphaFoldDB" id="W4RXV0"/>
<dbReference type="Pfam" id="PF00015">
    <property type="entry name" value="MCPsignal"/>
    <property type="match status" value="1"/>
</dbReference>
<evidence type="ECO:0000256" key="4">
    <source>
        <dbReference type="PROSITE-ProRule" id="PRU00284"/>
    </source>
</evidence>
<dbReference type="PROSITE" id="PS50111">
    <property type="entry name" value="CHEMOTAXIS_TRANSDUC_2"/>
    <property type="match status" value="1"/>
</dbReference>
<evidence type="ECO:0000256" key="2">
    <source>
        <dbReference type="ARBA" id="ARBA00023224"/>
    </source>
</evidence>
<dbReference type="PANTHER" id="PTHR43531">
    <property type="entry name" value="PROTEIN ICFG"/>
    <property type="match status" value="1"/>
</dbReference>
<evidence type="ECO:0000259" key="5">
    <source>
        <dbReference type="PROSITE" id="PS50111"/>
    </source>
</evidence>
<organism evidence="6 7">
    <name type="scientific">Xanthomonas arboricola pv. pruni str. MAFF 311562</name>
    <dbReference type="NCBI Taxonomy" id="1414836"/>
    <lineage>
        <taxon>Bacteria</taxon>
        <taxon>Pseudomonadati</taxon>
        <taxon>Pseudomonadota</taxon>
        <taxon>Gammaproteobacteria</taxon>
        <taxon>Lysobacterales</taxon>
        <taxon>Lysobacteraceae</taxon>
        <taxon>Xanthomonas</taxon>
    </lineage>
</organism>
<comment type="caution">
    <text evidence="6">The sequence shown here is derived from an EMBL/GenBank/DDBJ whole genome shotgun (WGS) entry which is preliminary data.</text>
</comment>
<keyword evidence="1" id="KW-0488">Methylation</keyword>
<feature type="domain" description="Methyl-accepting transducer" evidence="5">
    <location>
        <begin position="1"/>
        <end position="194"/>
    </location>
</feature>
<dbReference type="PANTHER" id="PTHR43531:SF14">
    <property type="entry name" value="METHYL-ACCEPTING CHEMOTAXIS PROTEIN I-RELATED"/>
    <property type="match status" value="1"/>
</dbReference>
<dbReference type="FunFam" id="1.10.287.950:FF:000002">
    <property type="entry name" value="Methyl-accepting chemotaxis protein"/>
    <property type="match status" value="1"/>
</dbReference>
<dbReference type="GO" id="GO:0005886">
    <property type="term" value="C:plasma membrane"/>
    <property type="evidence" value="ECO:0007669"/>
    <property type="project" value="TreeGrafter"/>
</dbReference>
<reference evidence="6 7" key="1">
    <citation type="submission" date="2014-01" db="EMBL/GenBank/DDBJ databases">
        <title>Genome sequence and analysis of Xanthomonas arboricola pv. pruni.</title>
        <authorList>
            <person name="Fujikawa T."/>
            <person name="Nakazono-Nagaoka E."/>
        </authorList>
    </citation>
    <scope>NUCLEOTIDE SEQUENCE [LARGE SCALE GENOMIC DNA]</scope>
    <source>
        <strain evidence="7">MAFF 311562</strain>
    </source>
</reference>
<dbReference type="SMART" id="SM00283">
    <property type="entry name" value="MA"/>
    <property type="match status" value="1"/>
</dbReference>
<dbReference type="InterPro" id="IPR051310">
    <property type="entry name" value="MCP_chemotaxis"/>
</dbReference>
<comment type="similarity">
    <text evidence="3">Belongs to the methyl-accepting chemotaxis (MCP) protein family.</text>
</comment>
<accession>W4RXV0</accession>
<evidence type="ECO:0000313" key="6">
    <source>
        <dbReference type="EMBL" id="GAE49210.1"/>
    </source>
</evidence>
<dbReference type="GO" id="GO:0006935">
    <property type="term" value="P:chemotaxis"/>
    <property type="evidence" value="ECO:0007669"/>
    <property type="project" value="InterPro"/>
</dbReference>
<gene>
    <name evidence="6" type="ORF">XPU_0742</name>
</gene>
<name>W4RXV0_9XANT</name>
<dbReference type="Gene3D" id="1.10.287.950">
    <property type="entry name" value="Methyl-accepting chemotaxis protein"/>
    <property type="match status" value="1"/>
</dbReference>
<protein>
    <submittedName>
        <fullName evidence="6">Methyl-accepting chemotaxis protein</fullName>
    </submittedName>
</protein>
<dbReference type="InterPro" id="IPR004089">
    <property type="entry name" value="MCPsignal_dom"/>
</dbReference>
<evidence type="ECO:0000256" key="1">
    <source>
        <dbReference type="ARBA" id="ARBA00022481"/>
    </source>
</evidence>
<dbReference type="GO" id="GO:0004888">
    <property type="term" value="F:transmembrane signaling receptor activity"/>
    <property type="evidence" value="ECO:0007669"/>
    <property type="project" value="InterPro"/>
</dbReference>
<dbReference type="Proteomes" id="UP000019143">
    <property type="component" value="Unassembled WGS sequence"/>
</dbReference>
<dbReference type="GO" id="GO:0007165">
    <property type="term" value="P:signal transduction"/>
    <property type="evidence" value="ECO:0007669"/>
    <property type="project" value="UniProtKB-KW"/>
</dbReference>
<dbReference type="EMBL" id="BAVB01000129">
    <property type="protein sequence ID" value="GAE49210.1"/>
    <property type="molecule type" value="Genomic_DNA"/>
</dbReference>
<evidence type="ECO:0000313" key="7">
    <source>
        <dbReference type="Proteomes" id="UP000019143"/>
    </source>
</evidence>
<keyword evidence="2 4" id="KW-0807">Transducer</keyword>
<dbReference type="SUPFAM" id="SSF58104">
    <property type="entry name" value="Methyl-accepting chemotaxis protein (MCP) signaling domain"/>
    <property type="match status" value="1"/>
</dbReference>
<sequence>MEELTATVKQNAEHARQANQLAIGAASVASQGGQVVSQVVDTMSGIQTSSKKIAEIISVIDGIAFQTNILALNAAVEAARAGEQGRGFAVVASEVRTLAQRSAGAAKEIKHLIDDSVGKVAQGSALVDQAGKTMADIVSSVQRVTDIMSEISAASQEQSAGIEQVNLTVTQMDESTQQNAALVEEATAAANAMQQQAQQLDEAVSSFRVSVASPRTARQQP</sequence>
<evidence type="ECO:0000256" key="3">
    <source>
        <dbReference type="ARBA" id="ARBA00029447"/>
    </source>
</evidence>
<dbReference type="InterPro" id="IPR004090">
    <property type="entry name" value="Chemotax_Me-accpt_rcpt"/>
</dbReference>
<dbReference type="PRINTS" id="PR00260">
    <property type="entry name" value="CHEMTRNSDUCR"/>
</dbReference>
<proteinExistence type="inferred from homology"/>